<accession>A0A2T7WE72</accession>
<evidence type="ECO:0000313" key="1">
    <source>
        <dbReference type="EMBL" id="PVE69274.1"/>
    </source>
</evidence>
<name>A0A2T7WE72_MICTE</name>
<comment type="caution">
    <text evidence="1">The sequence shown here is derived from an EMBL/GenBank/DDBJ whole genome shotgun (WGS) entry which is preliminary data.</text>
</comment>
<dbReference type="EMBL" id="QDFT01000028">
    <property type="protein sequence ID" value="PVE69274.1"/>
    <property type="molecule type" value="Genomic_DNA"/>
</dbReference>
<gene>
    <name evidence="1" type="ORF">DC432_11340</name>
</gene>
<evidence type="ECO:0000313" key="2">
    <source>
        <dbReference type="Proteomes" id="UP000244649"/>
    </source>
</evidence>
<proteinExistence type="predicted"/>
<dbReference type="AlphaFoldDB" id="A0A2T7WE72"/>
<organism evidence="1 2">
    <name type="scientific">Microbacterium testaceum</name>
    <name type="common">Aureobacterium testaceum</name>
    <name type="synonym">Brevibacterium testaceum</name>
    <dbReference type="NCBI Taxonomy" id="2033"/>
    <lineage>
        <taxon>Bacteria</taxon>
        <taxon>Bacillati</taxon>
        <taxon>Actinomycetota</taxon>
        <taxon>Actinomycetes</taxon>
        <taxon>Micrococcales</taxon>
        <taxon>Microbacteriaceae</taxon>
        <taxon>Microbacterium</taxon>
    </lineage>
</organism>
<dbReference type="Proteomes" id="UP000244649">
    <property type="component" value="Unassembled WGS sequence"/>
</dbReference>
<sequence length="104" mass="11896">MRWVSFTDRYGAQDRDDIALDRLAELLATIAVFDGDDEHRSISVSDSDAWNLEFYPDWLLFENVEVGGGEVGRLRGLSDKERLEIADEFIRGDFDALRARPWGS</sequence>
<protein>
    <submittedName>
        <fullName evidence="1">Uncharacterized protein</fullName>
    </submittedName>
</protein>
<reference evidence="1 2" key="1">
    <citation type="submission" date="2018-04" db="EMBL/GenBank/DDBJ databases">
        <authorList>
            <person name="Go L.Y."/>
            <person name="Mitchell J.A."/>
        </authorList>
    </citation>
    <scope>NUCLEOTIDE SEQUENCE [LARGE SCALE GENOMIC DNA]</scope>
    <source>
        <strain evidence="1 2">TPD7010</strain>
    </source>
</reference>